<dbReference type="EMBL" id="CP014167">
    <property type="protein sequence ID" value="ANS76596.1"/>
    <property type="molecule type" value="Genomic_DNA"/>
</dbReference>
<reference evidence="2 3" key="1">
    <citation type="submission" date="2016-01" db="EMBL/GenBank/DDBJ databases">
        <title>Complete Genome Sequence of Paenibacillus yonginensis DCY84, a novel Plant Growth-Promoting Bacteria with Elicitation of Induced Systemic Resistance.</title>
        <authorList>
            <person name="Kim Y.J."/>
            <person name="Yang D.C."/>
            <person name="Sukweenadhi J."/>
        </authorList>
    </citation>
    <scope>NUCLEOTIDE SEQUENCE [LARGE SCALE GENOMIC DNA]</scope>
    <source>
        <strain evidence="2 3">DCY84</strain>
    </source>
</reference>
<sequence length="319" mass="35802">MSGINEGACSSAGTDLSGWAEFNRFKWGCRYVIRRFQNEDSDYYGEGLFFEGKRGKWFLPPLNAYHPITFYPGAASKSHKLSSRWHETAKLLIPELEAHMGSAGIVFPPGITDMRPFIWSGFHVWMKYTYYLKLPFKLEEASSEIRGKIRKAAAMGYRTEKSVNMADILDCLQGTEERKGFSHQLTVEDLELARSLLGDKVLRCYVCYAPNGKAVSASVVLAWESGLAQGWVAGSKSEHITSGVVQLSQSYAFEDLSRDGFAYFDFAGANIPSVSKSKAPWGAELVPYYVVQKKNLKHLLRTGYEWGRGLQGYRNKYGG</sequence>
<dbReference type="Pfam" id="PF13480">
    <property type="entry name" value="Acetyltransf_6"/>
    <property type="match status" value="1"/>
</dbReference>
<dbReference type="Gene3D" id="3.40.630.30">
    <property type="match status" value="1"/>
</dbReference>
<dbReference type="STRING" id="1462996.AWM70_20110"/>
<protein>
    <recommendedName>
        <fullName evidence="1">BioF2-like acetyltransferase domain-containing protein</fullName>
    </recommendedName>
</protein>
<dbReference type="AlphaFoldDB" id="A0A1B1N5A8"/>
<feature type="domain" description="BioF2-like acetyltransferase" evidence="1">
    <location>
        <begin position="143"/>
        <end position="269"/>
    </location>
</feature>
<dbReference type="SUPFAM" id="SSF55729">
    <property type="entry name" value="Acyl-CoA N-acyltransferases (Nat)"/>
    <property type="match status" value="1"/>
</dbReference>
<evidence type="ECO:0000313" key="2">
    <source>
        <dbReference type="EMBL" id="ANS76596.1"/>
    </source>
</evidence>
<name>A0A1B1N5A8_9BACL</name>
<evidence type="ECO:0000259" key="1">
    <source>
        <dbReference type="Pfam" id="PF13480"/>
    </source>
</evidence>
<accession>A0A1B1N5A8</accession>
<dbReference type="InterPro" id="IPR016181">
    <property type="entry name" value="Acyl_CoA_acyltransferase"/>
</dbReference>
<gene>
    <name evidence="2" type="ORF">AWM70_20110</name>
</gene>
<dbReference type="KEGG" id="pyg:AWM70_20110"/>
<dbReference type="Proteomes" id="UP000092573">
    <property type="component" value="Chromosome"/>
</dbReference>
<evidence type="ECO:0000313" key="3">
    <source>
        <dbReference type="Proteomes" id="UP000092573"/>
    </source>
</evidence>
<keyword evidence="3" id="KW-1185">Reference proteome</keyword>
<dbReference type="RefSeq" id="WP_068699407.1">
    <property type="nucleotide sequence ID" value="NZ_CP014167.1"/>
</dbReference>
<dbReference type="OrthoDB" id="116151at2"/>
<dbReference type="InterPro" id="IPR038740">
    <property type="entry name" value="BioF2-like_GNAT_dom"/>
</dbReference>
<proteinExistence type="predicted"/>
<organism evidence="2 3">
    <name type="scientific">Paenibacillus yonginensis</name>
    <dbReference type="NCBI Taxonomy" id="1462996"/>
    <lineage>
        <taxon>Bacteria</taxon>
        <taxon>Bacillati</taxon>
        <taxon>Bacillota</taxon>
        <taxon>Bacilli</taxon>
        <taxon>Bacillales</taxon>
        <taxon>Paenibacillaceae</taxon>
        <taxon>Paenibacillus</taxon>
    </lineage>
</organism>